<dbReference type="PANTHER" id="PTHR38445:SF7">
    <property type="entry name" value="GNTR-FAMILY TRANSCRIPTIONAL REGULATOR"/>
    <property type="match status" value="1"/>
</dbReference>
<gene>
    <name evidence="5" type="ORF">F9U64_11490</name>
</gene>
<comment type="caution">
    <text evidence="5">The sequence shown here is derived from an EMBL/GenBank/DDBJ whole genome shotgun (WGS) entry which is preliminary data.</text>
</comment>
<dbReference type="OrthoDB" id="9801546at2"/>
<dbReference type="AlphaFoldDB" id="A0A7C8KS70"/>
<dbReference type="PANTHER" id="PTHR38445">
    <property type="entry name" value="HTH-TYPE TRANSCRIPTIONAL REPRESSOR YTRA"/>
    <property type="match status" value="1"/>
</dbReference>
<evidence type="ECO:0000256" key="3">
    <source>
        <dbReference type="ARBA" id="ARBA00023163"/>
    </source>
</evidence>
<dbReference type="SMART" id="SM00345">
    <property type="entry name" value="HTH_GNTR"/>
    <property type="match status" value="1"/>
</dbReference>
<evidence type="ECO:0000313" key="5">
    <source>
        <dbReference type="EMBL" id="KAB8134752.1"/>
    </source>
</evidence>
<keyword evidence="1" id="KW-0805">Transcription regulation</keyword>
<proteinExistence type="predicted"/>
<organism evidence="5 6">
    <name type="scientific">Gracilibacillus oryzae</name>
    <dbReference type="NCBI Taxonomy" id="1672701"/>
    <lineage>
        <taxon>Bacteria</taxon>
        <taxon>Bacillati</taxon>
        <taxon>Bacillota</taxon>
        <taxon>Bacilli</taxon>
        <taxon>Bacillales</taxon>
        <taxon>Bacillaceae</taxon>
        <taxon>Gracilibacillus</taxon>
    </lineage>
</organism>
<evidence type="ECO:0000256" key="2">
    <source>
        <dbReference type="ARBA" id="ARBA00023125"/>
    </source>
</evidence>
<dbReference type="GO" id="GO:0003700">
    <property type="term" value="F:DNA-binding transcription factor activity"/>
    <property type="evidence" value="ECO:0007669"/>
    <property type="project" value="InterPro"/>
</dbReference>
<reference evidence="5 6" key="1">
    <citation type="submission" date="2019-10" db="EMBL/GenBank/DDBJ databases">
        <title>Gracilibacillus sp. nov. isolated from rice seeds.</title>
        <authorList>
            <person name="He S."/>
        </authorList>
    </citation>
    <scope>NUCLEOTIDE SEQUENCE [LARGE SCALE GENOMIC DNA]</scope>
    <source>
        <strain evidence="5 6">TD8</strain>
    </source>
</reference>
<dbReference type="GO" id="GO:0003677">
    <property type="term" value="F:DNA binding"/>
    <property type="evidence" value="ECO:0007669"/>
    <property type="project" value="UniProtKB-KW"/>
</dbReference>
<keyword evidence="3" id="KW-0804">Transcription</keyword>
<dbReference type="InterPro" id="IPR000524">
    <property type="entry name" value="Tscrpt_reg_HTH_GntR"/>
</dbReference>
<dbReference type="Proteomes" id="UP000480246">
    <property type="component" value="Unassembled WGS sequence"/>
</dbReference>
<accession>A0A7C8KS70</accession>
<dbReference type="Pfam" id="PF00392">
    <property type="entry name" value="GntR"/>
    <property type="match status" value="1"/>
</dbReference>
<evidence type="ECO:0000259" key="4">
    <source>
        <dbReference type="PROSITE" id="PS50949"/>
    </source>
</evidence>
<dbReference type="CDD" id="cd07377">
    <property type="entry name" value="WHTH_GntR"/>
    <property type="match status" value="1"/>
</dbReference>
<name>A0A7C8KS70_9BACI</name>
<dbReference type="PROSITE" id="PS50949">
    <property type="entry name" value="HTH_GNTR"/>
    <property type="match status" value="1"/>
</dbReference>
<dbReference type="SUPFAM" id="SSF46785">
    <property type="entry name" value="Winged helix' DNA-binding domain"/>
    <property type="match status" value="1"/>
</dbReference>
<dbReference type="EMBL" id="WEID01000054">
    <property type="protein sequence ID" value="KAB8134752.1"/>
    <property type="molecule type" value="Genomic_DNA"/>
</dbReference>
<protein>
    <submittedName>
        <fullName evidence="5">GntR family transcriptional regulator</fullName>
    </submittedName>
</protein>
<evidence type="ECO:0000313" key="6">
    <source>
        <dbReference type="Proteomes" id="UP000480246"/>
    </source>
</evidence>
<keyword evidence="6" id="KW-1185">Reference proteome</keyword>
<dbReference type="RefSeq" id="WP_153403493.1">
    <property type="nucleotide sequence ID" value="NZ_ML762430.1"/>
</dbReference>
<dbReference type="InterPro" id="IPR036390">
    <property type="entry name" value="WH_DNA-bd_sf"/>
</dbReference>
<dbReference type="InterPro" id="IPR036388">
    <property type="entry name" value="WH-like_DNA-bd_sf"/>
</dbReference>
<sequence length="133" mass="14902">MKLPITVSESSREPIYYQIETQLKSLVISGQLTTGALLPSIRALSSELSCSVITTRRAYQNLENDGFIETVQGKGTFVKDVGQQVKTETKESVAFTYIDKLLKDLQMLGFSDMEIDNMLDKALTKWKGGKHHE</sequence>
<feature type="domain" description="HTH gntR-type" evidence="4">
    <location>
        <begin position="13"/>
        <end position="81"/>
    </location>
</feature>
<evidence type="ECO:0000256" key="1">
    <source>
        <dbReference type="ARBA" id="ARBA00023015"/>
    </source>
</evidence>
<dbReference type="Gene3D" id="1.10.10.10">
    <property type="entry name" value="Winged helix-like DNA-binding domain superfamily/Winged helix DNA-binding domain"/>
    <property type="match status" value="1"/>
</dbReference>
<keyword evidence="2" id="KW-0238">DNA-binding</keyword>